<dbReference type="AlphaFoldDB" id="A0A5B7FBG3"/>
<organism evidence="1 2">
    <name type="scientific">Portunus trituberculatus</name>
    <name type="common">Swimming crab</name>
    <name type="synonym">Neptunus trituberculatus</name>
    <dbReference type="NCBI Taxonomy" id="210409"/>
    <lineage>
        <taxon>Eukaryota</taxon>
        <taxon>Metazoa</taxon>
        <taxon>Ecdysozoa</taxon>
        <taxon>Arthropoda</taxon>
        <taxon>Crustacea</taxon>
        <taxon>Multicrustacea</taxon>
        <taxon>Malacostraca</taxon>
        <taxon>Eumalacostraca</taxon>
        <taxon>Eucarida</taxon>
        <taxon>Decapoda</taxon>
        <taxon>Pleocyemata</taxon>
        <taxon>Brachyura</taxon>
        <taxon>Eubrachyura</taxon>
        <taxon>Portunoidea</taxon>
        <taxon>Portunidae</taxon>
        <taxon>Portuninae</taxon>
        <taxon>Portunus</taxon>
    </lineage>
</organism>
<evidence type="ECO:0000313" key="1">
    <source>
        <dbReference type="EMBL" id="MPC42589.1"/>
    </source>
</evidence>
<accession>A0A5B7FBG3</accession>
<evidence type="ECO:0000313" key="2">
    <source>
        <dbReference type="Proteomes" id="UP000324222"/>
    </source>
</evidence>
<sequence>MCPLSLLPSSPPATLIFPPLFHWRQQLCDSSRKRCHTAFFPFPSPILVSYMLHFLVPFPLSSLPPPEGRQHCVLSDDSFSFSGHYAPRVMTSPIRTKFASPPESELL</sequence>
<gene>
    <name evidence="1" type="ORF">E2C01_036212</name>
</gene>
<dbReference type="Proteomes" id="UP000324222">
    <property type="component" value="Unassembled WGS sequence"/>
</dbReference>
<name>A0A5B7FBG3_PORTR</name>
<keyword evidence="2" id="KW-1185">Reference proteome</keyword>
<proteinExistence type="predicted"/>
<reference evidence="1 2" key="1">
    <citation type="submission" date="2019-05" db="EMBL/GenBank/DDBJ databases">
        <title>Another draft genome of Portunus trituberculatus and its Hox gene families provides insights of decapod evolution.</title>
        <authorList>
            <person name="Jeong J.-H."/>
            <person name="Song I."/>
            <person name="Kim S."/>
            <person name="Choi T."/>
            <person name="Kim D."/>
            <person name="Ryu S."/>
            <person name="Kim W."/>
        </authorList>
    </citation>
    <scope>NUCLEOTIDE SEQUENCE [LARGE SCALE GENOMIC DNA]</scope>
    <source>
        <tissue evidence="1">Muscle</tissue>
    </source>
</reference>
<dbReference type="EMBL" id="VSRR010005493">
    <property type="protein sequence ID" value="MPC42589.1"/>
    <property type="molecule type" value="Genomic_DNA"/>
</dbReference>
<protein>
    <submittedName>
        <fullName evidence="1">Uncharacterized protein</fullName>
    </submittedName>
</protein>
<comment type="caution">
    <text evidence="1">The sequence shown here is derived from an EMBL/GenBank/DDBJ whole genome shotgun (WGS) entry which is preliminary data.</text>
</comment>